<feature type="region of interest" description="Disordered" evidence="1">
    <location>
        <begin position="57"/>
        <end position="94"/>
    </location>
</feature>
<dbReference type="GO" id="GO:0005737">
    <property type="term" value="C:cytoplasm"/>
    <property type="evidence" value="ECO:0007669"/>
    <property type="project" value="TreeGrafter"/>
</dbReference>
<reference evidence="3" key="1">
    <citation type="submission" date="2021-12" db="EMBL/GenBank/DDBJ databases">
        <title>Prjna785345.</title>
        <authorList>
            <person name="Rujirawat T."/>
            <person name="Krajaejun T."/>
        </authorList>
    </citation>
    <scope>NUCLEOTIDE SEQUENCE</scope>
    <source>
        <strain evidence="3">Pi057C3</strain>
    </source>
</reference>
<name>A0AAD5Q0P8_PYTIN</name>
<evidence type="ECO:0000313" key="4">
    <source>
        <dbReference type="Proteomes" id="UP001209570"/>
    </source>
</evidence>
<evidence type="ECO:0000259" key="2">
    <source>
        <dbReference type="Pfam" id="PF00782"/>
    </source>
</evidence>
<dbReference type="Proteomes" id="UP001209570">
    <property type="component" value="Unassembled WGS sequence"/>
</dbReference>
<dbReference type="Gene3D" id="3.90.190.10">
    <property type="entry name" value="Protein tyrosine phosphatase superfamily"/>
    <property type="match status" value="1"/>
</dbReference>
<dbReference type="InterPro" id="IPR029021">
    <property type="entry name" value="Prot-tyrosine_phosphatase-like"/>
</dbReference>
<dbReference type="EMBL" id="JAKCXM010004020">
    <property type="protein sequence ID" value="KAJ0389363.1"/>
    <property type="molecule type" value="Genomic_DNA"/>
</dbReference>
<dbReference type="SUPFAM" id="SSF52799">
    <property type="entry name" value="(Phosphotyrosine protein) phosphatases II"/>
    <property type="match status" value="1"/>
</dbReference>
<accession>A0AAD5Q0P8</accession>
<organism evidence="3 4">
    <name type="scientific">Pythium insidiosum</name>
    <name type="common">Pythiosis disease agent</name>
    <dbReference type="NCBI Taxonomy" id="114742"/>
    <lineage>
        <taxon>Eukaryota</taxon>
        <taxon>Sar</taxon>
        <taxon>Stramenopiles</taxon>
        <taxon>Oomycota</taxon>
        <taxon>Peronosporomycetes</taxon>
        <taxon>Pythiales</taxon>
        <taxon>Pythiaceae</taxon>
        <taxon>Pythium</taxon>
    </lineage>
</organism>
<sequence>MSRSVSMVMAYLMQNHSMGYDDALALVKRQRPVAQPNAGFEAQLRAFAERVSRSLQGPVAIGPAPPSTQTVRVRSESDTVGPSHKRQRVDGRDK</sequence>
<dbReference type="CDD" id="cd14498">
    <property type="entry name" value="DSP"/>
    <property type="match status" value="1"/>
</dbReference>
<dbReference type="InterPro" id="IPR000340">
    <property type="entry name" value="Dual-sp_phosphatase_cat-dom"/>
</dbReference>
<comment type="caution">
    <text evidence="3">The sequence shown here is derived from an EMBL/GenBank/DDBJ whole genome shotgun (WGS) entry which is preliminary data.</text>
</comment>
<dbReference type="PANTHER" id="PTHR46377:SF1">
    <property type="entry name" value="DUAL SPECIFICITY PROTEIN PHOSPHATASE 19"/>
    <property type="match status" value="1"/>
</dbReference>
<dbReference type="AlphaFoldDB" id="A0AAD5Q0P8"/>
<protein>
    <recommendedName>
        <fullName evidence="2">Dual specificity phosphatase catalytic domain-containing protein</fullName>
    </recommendedName>
</protein>
<proteinExistence type="predicted"/>
<evidence type="ECO:0000256" key="1">
    <source>
        <dbReference type="SAM" id="MobiDB-lite"/>
    </source>
</evidence>
<evidence type="ECO:0000313" key="3">
    <source>
        <dbReference type="EMBL" id="KAJ0389363.1"/>
    </source>
</evidence>
<dbReference type="Pfam" id="PF00782">
    <property type="entry name" value="DSPc"/>
    <property type="match status" value="1"/>
</dbReference>
<gene>
    <name evidence="3" type="ORF">P43SY_010300</name>
</gene>
<dbReference type="PANTHER" id="PTHR46377">
    <property type="entry name" value="DUAL SPECIFICITY PROTEIN PHOSPHATASE 19"/>
    <property type="match status" value="1"/>
</dbReference>
<keyword evidence="4" id="KW-1185">Reference proteome</keyword>
<feature type="domain" description="Dual specificity phosphatase catalytic" evidence="2">
    <location>
        <begin position="1"/>
        <end position="48"/>
    </location>
</feature>
<dbReference type="GO" id="GO:0008579">
    <property type="term" value="F:JUN kinase phosphatase activity"/>
    <property type="evidence" value="ECO:0007669"/>
    <property type="project" value="TreeGrafter"/>
</dbReference>